<sequence>MCWRHGSLRNLCRAYSRTPFGGGTKDMHVQKQSIGCASSGCSRHGESGPAVGGKEGAVKHVGVLSSHGMWFLPYRIVDDIPFEEDILQDLPIESAQALGIYPRSGPSDKMSFFSGCSISNCVLNVYVGKENMSMGDFGK</sequence>
<comment type="caution">
    <text evidence="1">The sequence shown here is derived from an EMBL/GenBank/DDBJ whole genome shotgun (WGS) entry which is preliminary data.</text>
</comment>
<keyword evidence="2" id="KW-1185">Reference proteome</keyword>
<proteinExistence type="predicted"/>
<organism evidence="1 2">
    <name type="scientific">Adiantum capillus-veneris</name>
    <name type="common">Maidenhair fern</name>
    <dbReference type="NCBI Taxonomy" id="13818"/>
    <lineage>
        <taxon>Eukaryota</taxon>
        <taxon>Viridiplantae</taxon>
        <taxon>Streptophyta</taxon>
        <taxon>Embryophyta</taxon>
        <taxon>Tracheophyta</taxon>
        <taxon>Polypodiopsida</taxon>
        <taxon>Polypodiidae</taxon>
        <taxon>Polypodiales</taxon>
        <taxon>Pteridineae</taxon>
        <taxon>Pteridaceae</taxon>
        <taxon>Vittarioideae</taxon>
        <taxon>Adiantum</taxon>
    </lineage>
</organism>
<dbReference type="EMBL" id="JABFUD020000024">
    <property type="protein sequence ID" value="KAI5060760.1"/>
    <property type="molecule type" value="Genomic_DNA"/>
</dbReference>
<dbReference type="AlphaFoldDB" id="A0A9D4Z4C5"/>
<dbReference type="Proteomes" id="UP000886520">
    <property type="component" value="Chromosome 24"/>
</dbReference>
<accession>A0A9D4Z4C5</accession>
<gene>
    <name evidence="1" type="ORF">GOP47_0025180</name>
</gene>
<name>A0A9D4Z4C5_ADICA</name>
<protein>
    <submittedName>
        <fullName evidence="1">Uncharacterized protein</fullName>
    </submittedName>
</protein>
<evidence type="ECO:0000313" key="2">
    <source>
        <dbReference type="Proteomes" id="UP000886520"/>
    </source>
</evidence>
<evidence type="ECO:0000313" key="1">
    <source>
        <dbReference type="EMBL" id="KAI5060760.1"/>
    </source>
</evidence>
<reference evidence="1" key="1">
    <citation type="submission" date="2021-01" db="EMBL/GenBank/DDBJ databases">
        <title>Adiantum capillus-veneris genome.</title>
        <authorList>
            <person name="Fang Y."/>
            <person name="Liao Q."/>
        </authorList>
    </citation>
    <scope>NUCLEOTIDE SEQUENCE</scope>
    <source>
        <strain evidence="1">H3</strain>
        <tissue evidence="1">Leaf</tissue>
    </source>
</reference>
<dbReference type="OrthoDB" id="1991310at2759"/>